<dbReference type="FunFam" id="2.60.300.12:FF:000006">
    <property type="entry name" value="Iron-sulfur cluster assembly 2 mitochondrial"/>
    <property type="match status" value="1"/>
</dbReference>
<feature type="region of interest" description="Disordered" evidence="3">
    <location>
        <begin position="1"/>
        <end position="20"/>
    </location>
</feature>
<dbReference type="GO" id="GO:0051539">
    <property type="term" value="F:4 iron, 4 sulfur cluster binding"/>
    <property type="evidence" value="ECO:0007669"/>
    <property type="project" value="TreeGrafter"/>
</dbReference>
<dbReference type="NCBIfam" id="NF010147">
    <property type="entry name" value="PRK13623.1"/>
    <property type="match status" value="1"/>
</dbReference>
<keyword evidence="6" id="KW-1185">Reference proteome</keyword>
<dbReference type="SUPFAM" id="SSF89360">
    <property type="entry name" value="HesB-like domain"/>
    <property type="match status" value="1"/>
</dbReference>
<evidence type="ECO:0000256" key="2">
    <source>
        <dbReference type="ARBA" id="ARBA00023004"/>
    </source>
</evidence>
<dbReference type="GO" id="GO:0051537">
    <property type="term" value="F:2 iron, 2 sulfur cluster binding"/>
    <property type="evidence" value="ECO:0007669"/>
    <property type="project" value="TreeGrafter"/>
</dbReference>
<dbReference type="OrthoDB" id="9801228at2"/>
<dbReference type="GO" id="GO:0016226">
    <property type="term" value="P:iron-sulfur cluster assembly"/>
    <property type="evidence" value="ECO:0007669"/>
    <property type="project" value="InterPro"/>
</dbReference>
<dbReference type="InterPro" id="IPR017870">
    <property type="entry name" value="FeS_cluster_insertion_CS"/>
</dbReference>
<accession>A0A7X1ZCZ4</accession>
<reference evidence="5 6" key="1">
    <citation type="submission" date="2019-10" db="EMBL/GenBank/DDBJ databases">
        <title>Draft whole-genome sequence of the purple nonsulfur photosynthetic bacterium Roseospira navarrensis DSM 15114.</title>
        <authorList>
            <person name="Kyndt J.A."/>
            <person name="Meyer T.E."/>
        </authorList>
    </citation>
    <scope>NUCLEOTIDE SEQUENCE [LARGE SCALE GENOMIC DNA]</scope>
    <source>
        <strain evidence="5 6">DSM 15114</strain>
    </source>
</reference>
<dbReference type="Pfam" id="PF01521">
    <property type="entry name" value="Fe-S_biosyn"/>
    <property type="match status" value="1"/>
</dbReference>
<organism evidence="5 6">
    <name type="scientific">Roseospira navarrensis</name>
    <dbReference type="NCBI Taxonomy" id="140058"/>
    <lineage>
        <taxon>Bacteria</taxon>
        <taxon>Pseudomonadati</taxon>
        <taxon>Pseudomonadota</taxon>
        <taxon>Alphaproteobacteria</taxon>
        <taxon>Rhodospirillales</taxon>
        <taxon>Rhodospirillaceae</taxon>
        <taxon>Roseospira</taxon>
    </lineage>
</organism>
<feature type="domain" description="Core" evidence="4">
    <location>
        <begin position="27"/>
        <end position="128"/>
    </location>
</feature>
<evidence type="ECO:0000313" key="5">
    <source>
        <dbReference type="EMBL" id="MQX36281.1"/>
    </source>
</evidence>
<dbReference type="InterPro" id="IPR000361">
    <property type="entry name" value="ATAP_core_dom"/>
</dbReference>
<protein>
    <submittedName>
        <fullName evidence="5">Iron-sulfur cluster insertion protein ErpA</fullName>
    </submittedName>
</protein>
<keyword evidence="2" id="KW-0408">Iron</keyword>
<dbReference type="InterPro" id="IPR035903">
    <property type="entry name" value="HesB-like_dom_sf"/>
</dbReference>
<dbReference type="GO" id="GO:0005506">
    <property type="term" value="F:iron ion binding"/>
    <property type="evidence" value="ECO:0007669"/>
    <property type="project" value="TreeGrafter"/>
</dbReference>
<sequence length="133" mass="13849">MAATETLTSDRPDAAAPEEVVPAPDALAITPACAARVKTLIDGEGGDPALMLRVIVDGGGCSGFQYRFDLDRTVAEDDRVFAEHGIRLVIDEASLELLGGSVVDYVEDLMAAAFTIRNPNATATCGCGTSFSV</sequence>
<proteinExistence type="predicted"/>
<dbReference type="GO" id="GO:1990229">
    <property type="term" value="C:iron-sulfur cluster assembly complex"/>
    <property type="evidence" value="ECO:0007669"/>
    <property type="project" value="UniProtKB-ARBA"/>
</dbReference>
<evidence type="ECO:0000313" key="6">
    <source>
        <dbReference type="Proteomes" id="UP000434582"/>
    </source>
</evidence>
<evidence type="ECO:0000256" key="1">
    <source>
        <dbReference type="ARBA" id="ARBA00022723"/>
    </source>
</evidence>
<comment type="caution">
    <text evidence="5">The sequence shown here is derived from an EMBL/GenBank/DDBJ whole genome shotgun (WGS) entry which is preliminary data.</text>
</comment>
<dbReference type="AlphaFoldDB" id="A0A7X1ZCZ4"/>
<dbReference type="Proteomes" id="UP000434582">
    <property type="component" value="Unassembled WGS sequence"/>
</dbReference>
<gene>
    <name evidence="5" type="primary">erpA</name>
    <name evidence="5" type="ORF">GHC57_07090</name>
</gene>
<dbReference type="Gene3D" id="2.60.300.12">
    <property type="entry name" value="HesB-like domain"/>
    <property type="match status" value="1"/>
</dbReference>
<dbReference type="PANTHER" id="PTHR43011:SF1">
    <property type="entry name" value="IRON-SULFUR CLUSTER ASSEMBLY 2 HOMOLOG, MITOCHONDRIAL"/>
    <property type="match status" value="1"/>
</dbReference>
<dbReference type="EMBL" id="WIVE01000016">
    <property type="protein sequence ID" value="MQX36281.1"/>
    <property type="molecule type" value="Genomic_DNA"/>
</dbReference>
<evidence type="ECO:0000256" key="3">
    <source>
        <dbReference type="SAM" id="MobiDB-lite"/>
    </source>
</evidence>
<dbReference type="RefSeq" id="WP_153342633.1">
    <property type="nucleotide sequence ID" value="NZ_WIVE01000016.1"/>
</dbReference>
<dbReference type="PANTHER" id="PTHR43011">
    <property type="entry name" value="IRON-SULFUR CLUSTER ASSEMBLY 2 HOMOLOG, MITOCHONDRIAL"/>
    <property type="match status" value="1"/>
</dbReference>
<evidence type="ECO:0000259" key="4">
    <source>
        <dbReference type="Pfam" id="PF01521"/>
    </source>
</evidence>
<keyword evidence="1" id="KW-0479">Metal-binding</keyword>
<dbReference type="PROSITE" id="PS01152">
    <property type="entry name" value="HESB"/>
    <property type="match status" value="1"/>
</dbReference>
<dbReference type="NCBIfam" id="TIGR00049">
    <property type="entry name" value="iron-sulfur cluster assembly accessory protein"/>
    <property type="match status" value="1"/>
</dbReference>
<name>A0A7X1ZCZ4_9PROT</name>
<dbReference type="InterPro" id="IPR016092">
    <property type="entry name" value="ATAP"/>
</dbReference>